<dbReference type="EMBL" id="JAAARO010000006">
    <property type="protein sequence ID" value="KAF5745961.1"/>
    <property type="molecule type" value="Genomic_DNA"/>
</dbReference>
<reference evidence="11 12" key="1">
    <citation type="journal article" date="2020" name="Nat. Commun.">
        <title>Genome of Tripterygium wilfordii and identification of cytochrome P450 involved in triptolide biosynthesis.</title>
        <authorList>
            <person name="Tu L."/>
            <person name="Su P."/>
            <person name="Zhang Z."/>
            <person name="Gao L."/>
            <person name="Wang J."/>
            <person name="Hu T."/>
            <person name="Zhou J."/>
            <person name="Zhang Y."/>
            <person name="Zhao Y."/>
            <person name="Liu Y."/>
            <person name="Song Y."/>
            <person name="Tong Y."/>
            <person name="Lu Y."/>
            <person name="Yang J."/>
            <person name="Xu C."/>
            <person name="Jia M."/>
            <person name="Peters R.J."/>
            <person name="Huang L."/>
            <person name="Gao W."/>
        </authorList>
    </citation>
    <scope>NUCLEOTIDE SEQUENCE [LARGE SCALE GENOMIC DNA]</scope>
    <source>
        <strain evidence="12">cv. XIE 37</strain>
        <tissue evidence="11">Leaf</tissue>
    </source>
</reference>
<organism evidence="11 12">
    <name type="scientific">Tripterygium wilfordii</name>
    <name type="common">Thunder God vine</name>
    <dbReference type="NCBI Taxonomy" id="458696"/>
    <lineage>
        <taxon>Eukaryota</taxon>
        <taxon>Viridiplantae</taxon>
        <taxon>Streptophyta</taxon>
        <taxon>Embryophyta</taxon>
        <taxon>Tracheophyta</taxon>
        <taxon>Spermatophyta</taxon>
        <taxon>Magnoliopsida</taxon>
        <taxon>eudicotyledons</taxon>
        <taxon>Gunneridae</taxon>
        <taxon>Pentapetalae</taxon>
        <taxon>rosids</taxon>
        <taxon>fabids</taxon>
        <taxon>Celastrales</taxon>
        <taxon>Celastraceae</taxon>
        <taxon>Tripterygium</taxon>
    </lineage>
</organism>
<comment type="subcellular location">
    <subcellularLocation>
        <location evidence="1">Membrane</location>
        <topology evidence="1">Multi-pass membrane protein</topology>
    </subcellularLocation>
</comment>
<sequence length="687" mass="76073">MAKSDTEVDLERGNSSTTEDLKTTRSLPSMGVTNSVSSCDYMNIELQKAATEDNVKKFKEVLDELSEKQEQTMRSILETVSPFHNTLLHVASIHGSKNIVELIAPRSPPTLKKTNLRGETALHTVAKAGKSDIVLSLIKLQKESACSDDDEDQNLFKMSNVDGNTALHEALIHGHHDKWVIDLINADPDVSFCVNKEGKSPLYLAAEAGYSECVKAMMESEAYKRYTWPCQNSTAKDYQISPSAVEVVDDQKDMKNKDEVGDEKNNTKKNDEVGDYQKNDEATKQDGVLQVKSPIHAAVVYAANKKNSDLLNYMLDKEPKFIDLRDEEGRSALHTAAYFGYLEGVKCFLKRDPQAAFQRDNDGFFPVHSAAARNHVDVIKELQPHCLHLAEMLSHNYQNILHSATKNACINVVSYVLKTQELEKLINQKDKDGNTPLHLAAIGCDPVCVILLTRDSRVDKKLLNNKDWTALDACRYLNERFFFRRLTVMVLKKSGVKPSPTGKPIDNGANSTNKDEDKFKGISNALLVVATLVATVTFAAGFTVPGGYNDSGDEQGIATMLRQATFHAFIVCDTVAMYSSIIAAVIFTWAQLGGENLVSFAYQLALPSLALALNMMSFAFIFGIYVVVSKLNWLAKLVLGLGLCFQSTIVLSFLLLCFSVIADWSLIVLLKICNWVASIIYTFTDSG</sequence>
<feature type="transmembrane region" description="Helical" evidence="9">
    <location>
        <begin position="604"/>
        <end position="628"/>
    </location>
</feature>
<dbReference type="InterPro" id="IPR026961">
    <property type="entry name" value="PGG_dom"/>
</dbReference>
<dbReference type="AlphaFoldDB" id="A0A7J7DHY5"/>
<evidence type="ECO:0000313" key="11">
    <source>
        <dbReference type="EMBL" id="KAF5745961.1"/>
    </source>
</evidence>
<keyword evidence="5 7" id="KW-0040">ANK repeat</keyword>
<gene>
    <name evidence="11" type="ORF">HS088_TW06G00126</name>
</gene>
<keyword evidence="2 9" id="KW-0812">Transmembrane</keyword>
<dbReference type="Pfam" id="PF12796">
    <property type="entry name" value="Ank_2"/>
    <property type="match status" value="3"/>
</dbReference>
<evidence type="ECO:0000256" key="7">
    <source>
        <dbReference type="PROSITE-ProRule" id="PRU00023"/>
    </source>
</evidence>
<feature type="compositionally biased region" description="Polar residues" evidence="8">
    <location>
        <begin position="13"/>
        <end position="29"/>
    </location>
</feature>
<dbReference type="Pfam" id="PF13962">
    <property type="entry name" value="PGG"/>
    <property type="match status" value="1"/>
</dbReference>
<keyword evidence="3" id="KW-0677">Repeat</keyword>
<dbReference type="SMART" id="SM00248">
    <property type="entry name" value="ANK"/>
    <property type="match status" value="9"/>
</dbReference>
<dbReference type="SUPFAM" id="SSF48403">
    <property type="entry name" value="Ankyrin repeat"/>
    <property type="match status" value="2"/>
</dbReference>
<evidence type="ECO:0000256" key="8">
    <source>
        <dbReference type="SAM" id="MobiDB-lite"/>
    </source>
</evidence>
<evidence type="ECO:0000259" key="10">
    <source>
        <dbReference type="Pfam" id="PF13962"/>
    </source>
</evidence>
<dbReference type="Gene3D" id="1.25.40.20">
    <property type="entry name" value="Ankyrin repeat-containing domain"/>
    <property type="match status" value="3"/>
</dbReference>
<dbReference type="PANTHER" id="PTHR24186:SF46">
    <property type="entry name" value="PROTEIN ACCELERATED CELL DEATH 6-LIKE"/>
    <property type="match status" value="1"/>
</dbReference>
<feature type="domain" description="PGG" evidence="10">
    <location>
        <begin position="518"/>
        <end position="627"/>
    </location>
</feature>
<keyword evidence="6 9" id="KW-0472">Membrane</keyword>
<proteinExistence type="predicted"/>
<feature type="transmembrane region" description="Helical" evidence="9">
    <location>
        <begin position="568"/>
        <end position="592"/>
    </location>
</feature>
<evidence type="ECO:0000256" key="2">
    <source>
        <dbReference type="ARBA" id="ARBA00022692"/>
    </source>
</evidence>
<evidence type="ECO:0000256" key="3">
    <source>
        <dbReference type="ARBA" id="ARBA00022737"/>
    </source>
</evidence>
<dbReference type="GO" id="GO:0005886">
    <property type="term" value="C:plasma membrane"/>
    <property type="evidence" value="ECO:0007669"/>
    <property type="project" value="TreeGrafter"/>
</dbReference>
<feature type="region of interest" description="Disordered" evidence="8">
    <location>
        <begin position="250"/>
        <end position="274"/>
    </location>
</feature>
<keyword evidence="12" id="KW-1185">Reference proteome</keyword>
<evidence type="ECO:0000256" key="9">
    <source>
        <dbReference type="SAM" id="Phobius"/>
    </source>
</evidence>
<dbReference type="PROSITE" id="PS50088">
    <property type="entry name" value="ANK_REPEAT"/>
    <property type="match status" value="1"/>
</dbReference>
<accession>A0A7J7DHY5</accession>
<feature type="transmembrane region" description="Helical" evidence="9">
    <location>
        <begin position="637"/>
        <end position="661"/>
    </location>
</feature>
<feature type="repeat" description="ANK" evidence="7">
    <location>
        <begin position="197"/>
        <end position="222"/>
    </location>
</feature>
<evidence type="ECO:0000313" key="12">
    <source>
        <dbReference type="Proteomes" id="UP000593562"/>
    </source>
</evidence>
<evidence type="ECO:0000256" key="4">
    <source>
        <dbReference type="ARBA" id="ARBA00022989"/>
    </source>
</evidence>
<dbReference type="Proteomes" id="UP000593562">
    <property type="component" value="Unassembled WGS sequence"/>
</dbReference>
<feature type="compositionally biased region" description="Basic and acidic residues" evidence="8">
    <location>
        <begin position="1"/>
        <end position="12"/>
    </location>
</feature>
<dbReference type="InterPro" id="IPR036770">
    <property type="entry name" value="Ankyrin_rpt-contain_sf"/>
</dbReference>
<dbReference type="InterPro" id="IPR002110">
    <property type="entry name" value="Ankyrin_rpt"/>
</dbReference>
<dbReference type="PROSITE" id="PS50297">
    <property type="entry name" value="ANK_REP_REGION"/>
    <property type="match status" value="1"/>
</dbReference>
<evidence type="ECO:0000256" key="1">
    <source>
        <dbReference type="ARBA" id="ARBA00004141"/>
    </source>
</evidence>
<dbReference type="FunCoup" id="A0A7J7DHY5">
    <property type="interactions" value="2"/>
</dbReference>
<evidence type="ECO:0000256" key="5">
    <source>
        <dbReference type="ARBA" id="ARBA00023043"/>
    </source>
</evidence>
<dbReference type="InParanoid" id="A0A7J7DHY5"/>
<feature type="transmembrane region" description="Helical" evidence="9">
    <location>
        <begin position="525"/>
        <end position="548"/>
    </location>
</feature>
<protein>
    <submittedName>
        <fullName evidence="11">Ankyrin repeat-containing protein</fullName>
    </submittedName>
</protein>
<feature type="region of interest" description="Disordered" evidence="8">
    <location>
        <begin position="1"/>
        <end position="29"/>
    </location>
</feature>
<evidence type="ECO:0000256" key="6">
    <source>
        <dbReference type="ARBA" id="ARBA00023136"/>
    </source>
</evidence>
<feature type="transmembrane region" description="Helical" evidence="9">
    <location>
        <begin position="667"/>
        <end position="684"/>
    </location>
</feature>
<comment type="caution">
    <text evidence="11">The sequence shown here is derived from an EMBL/GenBank/DDBJ whole genome shotgun (WGS) entry which is preliminary data.</text>
</comment>
<keyword evidence="4 9" id="KW-1133">Transmembrane helix</keyword>
<name>A0A7J7DHY5_TRIWF</name>
<dbReference type="PANTHER" id="PTHR24186">
    <property type="entry name" value="PROTEIN PHOSPHATASE 1 REGULATORY SUBUNIT"/>
    <property type="match status" value="1"/>
</dbReference>